<evidence type="ECO:0000313" key="2">
    <source>
        <dbReference type="EMBL" id="KAH0550833.1"/>
    </source>
</evidence>
<dbReference type="AlphaFoldDB" id="A0AAV7I0K9"/>
<dbReference type="Proteomes" id="UP000826195">
    <property type="component" value="Unassembled WGS sequence"/>
</dbReference>
<feature type="compositionally biased region" description="Polar residues" evidence="1">
    <location>
        <begin position="168"/>
        <end position="177"/>
    </location>
</feature>
<gene>
    <name evidence="2" type="ORF">KQX54_020940</name>
</gene>
<feature type="compositionally biased region" description="Basic and acidic residues" evidence="1">
    <location>
        <begin position="308"/>
        <end position="333"/>
    </location>
</feature>
<feature type="compositionally biased region" description="Basic and acidic residues" evidence="1">
    <location>
        <begin position="137"/>
        <end position="167"/>
    </location>
</feature>
<evidence type="ECO:0000256" key="1">
    <source>
        <dbReference type="SAM" id="MobiDB-lite"/>
    </source>
</evidence>
<keyword evidence="3" id="KW-1185">Reference proteome</keyword>
<feature type="region of interest" description="Disordered" evidence="1">
    <location>
        <begin position="132"/>
        <end position="177"/>
    </location>
</feature>
<comment type="caution">
    <text evidence="2">The sequence shown here is derived from an EMBL/GenBank/DDBJ whole genome shotgun (WGS) entry which is preliminary data.</text>
</comment>
<reference evidence="2 3" key="1">
    <citation type="journal article" date="2021" name="J. Hered.">
        <title>A chromosome-level genome assembly of the parasitoid wasp, Cotesia glomerata (Hymenoptera: Braconidae).</title>
        <authorList>
            <person name="Pinto B.J."/>
            <person name="Weis J.J."/>
            <person name="Gamble T."/>
            <person name="Ode P.J."/>
            <person name="Paul R."/>
            <person name="Zaspel J.M."/>
        </authorList>
    </citation>
    <scope>NUCLEOTIDE SEQUENCE [LARGE SCALE GENOMIC DNA]</scope>
    <source>
        <strain evidence="2">CgM1</strain>
    </source>
</reference>
<accession>A0AAV7I0K9</accession>
<proteinExistence type="predicted"/>
<organism evidence="2 3">
    <name type="scientific">Cotesia glomerata</name>
    <name type="common">Lepidopteran parasitic wasp</name>
    <name type="synonym">Apanteles glomeratus</name>
    <dbReference type="NCBI Taxonomy" id="32391"/>
    <lineage>
        <taxon>Eukaryota</taxon>
        <taxon>Metazoa</taxon>
        <taxon>Ecdysozoa</taxon>
        <taxon>Arthropoda</taxon>
        <taxon>Hexapoda</taxon>
        <taxon>Insecta</taxon>
        <taxon>Pterygota</taxon>
        <taxon>Neoptera</taxon>
        <taxon>Endopterygota</taxon>
        <taxon>Hymenoptera</taxon>
        <taxon>Apocrita</taxon>
        <taxon>Ichneumonoidea</taxon>
        <taxon>Braconidae</taxon>
        <taxon>Microgastrinae</taxon>
        <taxon>Cotesia</taxon>
    </lineage>
</organism>
<name>A0AAV7I0K9_COTGL</name>
<evidence type="ECO:0000313" key="3">
    <source>
        <dbReference type="Proteomes" id="UP000826195"/>
    </source>
</evidence>
<dbReference type="EMBL" id="JAHXZJ010001864">
    <property type="protein sequence ID" value="KAH0550833.1"/>
    <property type="molecule type" value="Genomic_DNA"/>
</dbReference>
<protein>
    <submittedName>
        <fullName evidence="2">Uncharacterized protein</fullName>
    </submittedName>
</protein>
<sequence>MESNLNWAGQKTEQKSWLIAGWYERVKESYIALWFSRVFQTGRMSSASGNNSLASATSYSGASTLTGGVGGALSLMGCVREASPPPQNHRTLDLGDLAMQRHADLLPKEPKKRRFHPLRGLRRIFRRKSRSAADAAFDSHNDRNDPVTHDREDMTLRHPAGRTEDARSQSASELLTDSCDCQSKRPMNWAKKYRLSLRKSYNKHGFLRRGGGVQETFTKLRGASGQLSVSHDSVFPGEVPHTRPLSSLDTLATFQRRQGKTNDEVNKSHGIHGASNNRISLRVLEQIKTAIESRNQLASMETHIPLASEEHYQQETSESRFSRTDKRERTDREEPEEKFRLFVKHLFIKPTQYSLLGASQHLAPSSVSPAGLPASQLIIKFPAEVDCELRIIKRLTVTTLSTGLRLTPADPTTSSTTPQRWLRSDTIAAIPIKTLRSRNVDIASGHTVPPQLAHQYNYIKQNRLSMPPPGNTKLRMSTTPAKVKTTAITTMSPGLTTAGKLKQTGGNIAGANGSSASVSANVPGIAKRVKIVKSSPYNPSARSLGTRSRLKRLSK</sequence>
<feature type="compositionally biased region" description="Polar residues" evidence="1">
    <location>
        <begin position="535"/>
        <end position="546"/>
    </location>
</feature>
<feature type="region of interest" description="Disordered" evidence="1">
    <location>
        <begin position="305"/>
        <end position="333"/>
    </location>
</feature>
<feature type="region of interest" description="Disordered" evidence="1">
    <location>
        <begin position="534"/>
        <end position="555"/>
    </location>
</feature>